<name>A0AA50HP55_9GAMM</name>
<keyword evidence="2" id="KW-0812">Transmembrane</keyword>
<dbReference type="AlphaFoldDB" id="A0AA50HP55"/>
<evidence type="ECO:0000256" key="1">
    <source>
        <dbReference type="ARBA" id="ARBA00004167"/>
    </source>
</evidence>
<dbReference type="KEGG" id="epi:Q3V30_13750"/>
<evidence type="ECO:0000313" key="7">
    <source>
        <dbReference type="Proteomes" id="UP001228139"/>
    </source>
</evidence>
<proteinExistence type="predicted"/>
<dbReference type="SUPFAM" id="SSF74653">
    <property type="entry name" value="TolA/TonB C-terminal domain"/>
    <property type="match status" value="1"/>
</dbReference>
<evidence type="ECO:0000256" key="5">
    <source>
        <dbReference type="SAM" id="MobiDB-lite"/>
    </source>
</evidence>
<dbReference type="Proteomes" id="UP001228139">
    <property type="component" value="Chromosome"/>
</dbReference>
<evidence type="ECO:0000256" key="4">
    <source>
        <dbReference type="ARBA" id="ARBA00023136"/>
    </source>
</evidence>
<dbReference type="RefSeq" id="WP_306206552.1">
    <property type="nucleotide sequence ID" value="NZ_CP132353.1"/>
</dbReference>
<reference evidence="6 7" key="1">
    <citation type="submission" date="2023-07" db="EMBL/GenBank/DDBJ databases">
        <title>Pathogenic bacteria of pear tree diseases.</title>
        <authorList>
            <person name="Zhang Z."/>
            <person name="He L."/>
            <person name="Huang R."/>
        </authorList>
    </citation>
    <scope>NUCLEOTIDE SEQUENCE [LARGE SCALE GENOMIC DNA]</scope>
    <source>
        <strain evidence="6 7">DE2</strain>
    </source>
</reference>
<dbReference type="NCBIfam" id="TIGR01352">
    <property type="entry name" value="tonB_Cterm"/>
    <property type="match status" value="1"/>
</dbReference>
<protein>
    <submittedName>
        <fullName evidence="6">TonB family protein</fullName>
    </submittedName>
</protein>
<gene>
    <name evidence="6" type="ORF">Q3V30_13750</name>
</gene>
<dbReference type="PRINTS" id="PR01217">
    <property type="entry name" value="PRICHEXTENSN"/>
</dbReference>
<sequence length="252" mass="27654">MFWLYRIRHLLSWLPGLIVLLAIYQASQQAPLKIQPHYDETTMELALAEPAPEAVAEPPPPVEPPQPEPLPEPEPAPPEEPPVPVDAPPPPPPPVRKPEPRKPEVKKRETVKQAAPVQKTAQVKKVTPASPVATRPEQPTTPAAPKPPVNNGAQEKGYESALRGVLEQSKRYPTGRQAALERPKGEVEVWLEVDRSGRVLASGISKRASNMLLNRAALTSLQSMKQVRPFPAEAYSGQNSKRFSATFNYSAP</sequence>
<evidence type="ECO:0000313" key="6">
    <source>
        <dbReference type="EMBL" id="WLS77543.1"/>
    </source>
</evidence>
<accession>A0AA50HP55</accession>
<dbReference type="EMBL" id="CP132353">
    <property type="protein sequence ID" value="WLS77543.1"/>
    <property type="molecule type" value="Genomic_DNA"/>
</dbReference>
<evidence type="ECO:0000256" key="2">
    <source>
        <dbReference type="ARBA" id="ARBA00022692"/>
    </source>
</evidence>
<comment type="subcellular location">
    <subcellularLocation>
        <location evidence="1">Membrane</location>
        <topology evidence="1">Single-pass membrane protein</topology>
    </subcellularLocation>
</comment>
<organism evidence="6 7">
    <name type="scientific">Erwinia pyri</name>
    <dbReference type="NCBI Taxonomy" id="3062598"/>
    <lineage>
        <taxon>Bacteria</taxon>
        <taxon>Pseudomonadati</taxon>
        <taxon>Pseudomonadota</taxon>
        <taxon>Gammaproteobacteria</taxon>
        <taxon>Enterobacterales</taxon>
        <taxon>Erwiniaceae</taxon>
        <taxon>Erwinia</taxon>
    </lineage>
</organism>
<keyword evidence="4" id="KW-0472">Membrane</keyword>
<feature type="compositionally biased region" description="Pro residues" evidence="5">
    <location>
        <begin position="57"/>
        <end position="95"/>
    </location>
</feature>
<keyword evidence="7" id="KW-1185">Reference proteome</keyword>
<dbReference type="GO" id="GO:0016020">
    <property type="term" value="C:membrane"/>
    <property type="evidence" value="ECO:0007669"/>
    <property type="project" value="UniProtKB-SubCell"/>
</dbReference>
<feature type="compositionally biased region" description="Basic and acidic residues" evidence="5">
    <location>
        <begin position="96"/>
        <end position="111"/>
    </location>
</feature>
<dbReference type="Gene3D" id="3.30.1150.10">
    <property type="match status" value="1"/>
</dbReference>
<keyword evidence="3" id="KW-1133">Transmembrane helix</keyword>
<feature type="region of interest" description="Disordered" evidence="5">
    <location>
        <begin position="49"/>
        <end position="183"/>
    </location>
</feature>
<evidence type="ECO:0000256" key="3">
    <source>
        <dbReference type="ARBA" id="ARBA00022989"/>
    </source>
</evidence>
<dbReference type="InterPro" id="IPR006260">
    <property type="entry name" value="TonB/TolA_C"/>
</dbReference>